<feature type="region of interest" description="Disordered" evidence="1">
    <location>
        <begin position="341"/>
        <end position="390"/>
    </location>
</feature>
<proteinExistence type="predicted"/>
<feature type="compositionally biased region" description="Basic and acidic residues" evidence="1">
    <location>
        <begin position="289"/>
        <end position="312"/>
    </location>
</feature>
<organism evidence="2 3">
    <name type="scientific">Podospora aff. communis PSN243</name>
    <dbReference type="NCBI Taxonomy" id="3040156"/>
    <lineage>
        <taxon>Eukaryota</taxon>
        <taxon>Fungi</taxon>
        <taxon>Dikarya</taxon>
        <taxon>Ascomycota</taxon>
        <taxon>Pezizomycotina</taxon>
        <taxon>Sordariomycetes</taxon>
        <taxon>Sordariomycetidae</taxon>
        <taxon>Sordariales</taxon>
        <taxon>Podosporaceae</taxon>
        <taxon>Podospora</taxon>
    </lineage>
</organism>
<dbReference type="EMBL" id="MU865934">
    <property type="protein sequence ID" value="KAK4450105.1"/>
    <property type="molecule type" value="Genomic_DNA"/>
</dbReference>
<protein>
    <submittedName>
        <fullName evidence="2">Uncharacterized protein</fullName>
    </submittedName>
</protein>
<feature type="region of interest" description="Disordered" evidence="1">
    <location>
        <begin position="1"/>
        <end position="81"/>
    </location>
</feature>
<sequence length="390" mass="42442">MSQSIGGGSSQDGVDGDHFTTNSPISPRTLSNQTTPTTHHVPPSPYLTEEAHVHSLQHPPTSPSHKDDAAGWTATRNRRISSSNISHMPLLEEASPGPSASESHAVFPHLHWKKYSMAHPRTKEMKIVPLEPRIEPEALPKPVEAVDVIASSDEQSSETKAEVPVKASVERGPSTASRTRRIRFMRGGSWHSTAGHKRSDSSATDTVVTKPKASIEEISRAALQVRPQLWATQYPGGEATRVNTPPLKEDAADGRPRGLFFDVNGPSNSDQPGSESASSAGPNAATPRPRQEARDDKDPYDQRGGSQHREWWDIPSKAAAAAAASKRNQLRKSALFEFNLPEHLPTSPMCPANSKHPSGGKVPWPEEKHPSTKRLRSQFSAADTNQCRSR</sequence>
<name>A0AAV9GQ82_9PEZI</name>
<feature type="compositionally biased region" description="Basic and acidic residues" evidence="1">
    <location>
        <begin position="247"/>
        <end position="256"/>
    </location>
</feature>
<dbReference type="AlphaFoldDB" id="A0AAV9GQ82"/>
<feature type="compositionally biased region" description="Polar residues" evidence="1">
    <location>
        <begin position="377"/>
        <end position="390"/>
    </location>
</feature>
<evidence type="ECO:0000313" key="2">
    <source>
        <dbReference type="EMBL" id="KAK4450105.1"/>
    </source>
</evidence>
<feature type="region of interest" description="Disordered" evidence="1">
    <location>
        <begin position="151"/>
        <end position="208"/>
    </location>
</feature>
<evidence type="ECO:0000313" key="3">
    <source>
        <dbReference type="Proteomes" id="UP001321760"/>
    </source>
</evidence>
<evidence type="ECO:0000256" key="1">
    <source>
        <dbReference type="SAM" id="MobiDB-lite"/>
    </source>
</evidence>
<feature type="region of interest" description="Disordered" evidence="1">
    <location>
        <begin position="233"/>
        <end position="314"/>
    </location>
</feature>
<comment type="caution">
    <text evidence="2">The sequence shown here is derived from an EMBL/GenBank/DDBJ whole genome shotgun (WGS) entry which is preliminary data.</text>
</comment>
<dbReference type="Proteomes" id="UP001321760">
    <property type="component" value="Unassembled WGS sequence"/>
</dbReference>
<reference evidence="2" key="2">
    <citation type="submission" date="2023-05" db="EMBL/GenBank/DDBJ databases">
        <authorList>
            <consortium name="Lawrence Berkeley National Laboratory"/>
            <person name="Steindorff A."/>
            <person name="Hensen N."/>
            <person name="Bonometti L."/>
            <person name="Westerberg I."/>
            <person name="Brannstrom I.O."/>
            <person name="Guillou S."/>
            <person name="Cros-Aarteil S."/>
            <person name="Calhoun S."/>
            <person name="Haridas S."/>
            <person name="Kuo A."/>
            <person name="Mondo S."/>
            <person name="Pangilinan J."/>
            <person name="Riley R."/>
            <person name="Labutti K."/>
            <person name="Andreopoulos B."/>
            <person name="Lipzen A."/>
            <person name="Chen C."/>
            <person name="Yanf M."/>
            <person name="Daum C."/>
            <person name="Ng V."/>
            <person name="Clum A."/>
            <person name="Ohm R."/>
            <person name="Martin F."/>
            <person name="Silar P."/>
            <person name="Natvig D."/>
            <person name="Lalanne C."/>
            <person name="Gautier V."/>
            <person name="Ament-Velasquez S.L."/>
            <person name="Kruys A."/>
            <person name="Hutchinson M.I."/>
            <person name="Powell A.J."/>
            <person name="Barry K."/>
            <person name="Miller A.N."/>
            <person name="Grigoriev I.V."/>
            <person name="Debuchy R."/>
            <person name="Gladieux P."/>
            <person name="Thoren M.H."/>
            <person name="Johannesson H."/>
        </authorList>
    </citation>
    <scope>NUCLEOTIDE SEQUENCE</scope>
    <source>
        <strain evidence="2">PSN243</strain>
    </source>
</reference>
<feature type="compositionally biased region" description="Polar residues" evidence="1">
    <location>
        <begin position="265"/>
        <end position="281"/>
    </location>
</feature>
<feature type="compositionally biased region" description="Gly residues" evidence="1">
    <location>
        <begin position="1"/>
        <end position="10"/>
    </location>
</feature>
<accession>A0AAV9GQ82</accession>
<reference evidence="2" key="1">
    <citation type="journal article" date="2023" name="Mol. Phylogenet. Evol.">
        <title>Genome-scale phylogeny and comparative genomics of the fungal order Sordariales.</title>
        <authorList>
            <person name="Hensen N."/>
            <person name="Bonometti L."/>
            <person name="Westerberg I."/>
            <person name="Brannstrom I.O."/>
            <person name="Guillou S."/>
            <person name="Cros-Aarteil S."/>
            <person name="Calhoun S."/>
            <person name="Haridas S."/>
            <person name="Kuo A."/>
            <person name="Mondo S."/>
            <person name="Pangilinan J."/>
            <person name="Riley R."/>
            <person name="LaButti K."/>
            <person name="Andreopoulos B."/>
            <person name="Lipzen A."/>
            <person name="Chen C."/>
            <person name="Yan M."/>
            <person name="Daum C."/>
            <person name="Ng V."/>
            <person name="Clum A."/>
            <person name="Steindorff A."/>
            <person name="Ohm R.A."/>
            <person name="Martin F."/>
            <person name="Silar P."/>
            <person name="Natvig D.O."/>
            <person name="Lalanne C."/>
            <person name="Gautier V."/>
            <person name="Ament-Velasquez S.L."/>
            <person name="Kruys A."/>
            <person name="Hutchinson M.I."/>
            <person name="Powell A.J."/>
            <person name="Barry K."/>
            <person name="Miller A.N."/>
            <person name="Grigoriev I.V."/>
            <person name="Debuchy R."/>
            <person name="Gladieux P."/>
            <person name="Hiltunen Thoren M."/>
            <person name="Johannesson H."/>
        </authorList>
    </citation>
    <scope>NUCLEOTIDE SEQUENCE</scope>
    <source>
        <strain evidence="2">PSN243</strain>
    </source>
</reference>
<keyword evidence="3" id="KW-1185">Reference proteome</keyword>
<gene>
    <name evidence="2" type="ORF">QBC34DRAFT_425112</name>
</gene>
<feature type="compositionally biased region" description="Polar residues" evidence="1">
    <location>
        <begin position="19"/>
        <end position="33"/>
    </location>
</feature>